<organism evidence="1 2">
    <name type="scientific">Fusarium venenatum</name>
    <dbReference type="NCBI Taxonomy" id="56646"/>
    <lineage>
        <taxon>Eukaryota</taxon>
        <taxon>Fungi</taxon>
        <taxon>Dikarya</taxon>
        <taxon>Ascomycota</taxon>
        <taxon>Pezizomycotina</taxon>
        <taxon>Sordariomycetes</taxon>
        <taxon>Hypocreomycetidae</taxon>
        <taxon>Hypocreales</taxon>
        <taxon>Nectriaceae</taxon>
        <taxon>Fusarium</taxon>
    </lineage>
</organism>
<sequence>MTASAALMASSICLELEASSAITAASTVPGSRFPSISRRREFGSGGWNVAATFDFEKSNGGGLTLDARKEALRGELEAAWKDCKWWESIKLKPPMAVRGIGFYNYGGDNIRYSLCISMRDADKDI</sequence>
<reference evidence="2" key="1">
    <citation type="submission" date="2014-10" db="EMBL/GenBank/DDBJ databases">
        <authorList>
            <person name="King R."/>
        </authorList>
    </citation>
    <scope>NUCLEOTIDE SEQUENCE [LARGE SCALE GENOMIC DNA]</scope>
    <source>
        <strain evidence="2">A3/5</strain>
    </source>
</reference>
<accession>A0A2L2TCY3</accession>
<protein>
    <submittedName>
        <fullName evidence="1">Uncharacterized protein</fullName>
    </submittedName>
</protein>
<proteinExistence type="predicted"/>
<keyword evidence="2" id="KW-1185">Reference proteome</keyword>
<dbReference type="Proteomes" id="UP000245910">
    <property type="component" value="Chromosome III"/>
</dbReference>
<name>A0A2L2TCY3_9HYPO</name>
<dbReference type="AlphaFoldDB" id="A0A2L2TCY3"/>
<dbReference type="EMBL" id="LN649231">
    <property type="protein sequence ID" value="CEI68834.1"/>
    <property type="molecule type" value="Genomic_DNA"/>
</dbReference>
<evidence type="ECO:0000313" key="2">
    <source>
        <dbReference type="Proteomes" id="UP000245910"/>
    </source>
</evidence>
<evidence type="ECO:0000313" key="1">
    <source>
        <dbReference type="EMBL" id="CEI68834.1"/>
    </source>
</evidence>